<evidence type="ECO:0000313" key="5">
    <source>
        <dbReference type="EMBL" id="RFM25271.1"/>
    </source>
</evidence>
<reference evidence="5 6" key="1">
    <citation type="journal article" date="2011" name="ISME J.">
        <title>Community ecology of hot spring cyanobacterial mats: predominant populations and their functional potential.</title>
        <authorList>
            <person name="Klatt C.G."/>
            <person name="Wood J.M."/>
            <person name="Rusch D.B."/>
            <person name="Bateson M.M."/>
            <person name="Hamamura N."/>
            <person name="Heidelberg J.F."/>
            <person name="Grossman A.R."/>
            <person name="Bhaya D."/>
            <person name="Cohan F.M."/>
            <person name="Kuhl M."/>
            <person name="Bryant D.A."/>
            <person name="Ward D.M."/>
        </authorList>
    </citation>
    <scope>NUCLEOTIDE SEQUENCE [LARGE SCALE GENOMIC DNA]</scope>
    <source>
        <strain evidence="5">OS</strain>
    </source>
</reference>
<dbReference type="SMART" id="SM00320">
    <property type="entry name" value="WD40"/>
    <property type="match status" value="7"/>
</dbReference>
<dbReference type="PANTHER" id="PTHR14604">
    <property type="entry name" value="WD40 REPEAT PF20"/>
    <property type="match status" value="1"/>
</dbReference>
<evidence type="ECO:0000256" key="1">
    <source>
        <dbReference type="ARBA" id="ARBA00022574"/>
    </source>
</evidence>
<feature type="repeat" description="WD" evidence="3">
    <location>
        <begin position="568"/>
        <end position="609"/>
    </location>
</feature>
<dbReference type="InterPro" id="IPR020472">
    <property type="entry name" value="WD40_PAC1"/>
</dbReference>
<sequence>MPTFSFNPVLRETRAEQFKAYLRAMAEIKTLEQVQAALINRIKQRFQEIEKLGSSNNQDEQTLAQKMMQAKDLIVGEPNEKLWNSINTVGHHTEMWMESATALDWVYAFNTDQKNCERFEARDMQILYRLSVEEENLGRRLEQAFQHYAKGVTDYDLYELALKRLEEVLAKKPNEYTLLHRVGLILLYVPHLFDPEKAEQALCRAAELAEKEEDALALPLLRVFYGENLDFQDAVRCATADAYFHAAVAAYVLDKPESMTRFALKAYQLSPKFLEAGFLAAKGYALSAKDDDAIDLLRRIIEVEKFYAVKVLLDYELVLREAVLEFLKTMRDSELAKVTGMLKKCRDTMVSDSEAKEIVEELERQLEEKNFLNLCNIEHEIKRERRWRLLPTSFRLQKTLTGHALRINAMTFSPDGRQLASASWKTIITDTRTGEQLQALMGESARHYVYAVAYSPDGKILATGGSDHIIRLWNPETGEEIKRLEGHSQAVNSLAFSPDGKLLASGSSDKTVKIWDVAKGKETKTLKGHSHTVNKVVFSPDGKYLASASADKTIKIWSVKTSAKPKTLTGHTHSVTWVEYNPTGTMLASGSWDKTVRLWEMPSGKEINVLTGHESGVESVHFAKEGNSLTSTSYNRVSKQCQIKLWDVKTGAQIDQSEGRFYAVTLSPDGNGLAVATGEKTIKLSTAPMLSLESYIELERKYREGQTVLDRRKGSQREDRRKVNIPVAVERRKANRTAGLAKGPDRRTTSDDVDIPFL</sequence>
<dbReference type="PRINTS" id="PR00320">
    <property type="entry name" value="GPROTEINBRPT"/>
</dbReference>
<feature type="repeat" description="WD" evidence="3">
    <location>
        <begin position="526"/>
        <end position="567"/>
    </location>
</feature>
<dbReference type="PANTHER" id="PTHR14604:SF4">
    <property type="entry name" value="F-BOX DOMAIN-CONTAINING PROTEIN"/>
    <property type="match status" value="1"/>
</dbReference>
<organism evidence="5 6">
    <name type="scientific">Candidatus Thermochlorobacter aerophilus</name>
    <dbReference type="NCBI Taxonomy" id="1868324"/>
    <lineage>
        <taxon>Bacteria</taxon>
        <taxon>Pseudomonadati</taxon>
        <taxon>Chlorobiota</taxon>
        <taxon>Chlorobiia</taxon>
        <taxon>Chlorobiales</taxon>
        <taxon>Candidatus Thermochlorobacteriaceae</taxon>
        <taxon>Candidatus Thermochlorobacter</taxon>
    </lineage>
</organism>
<dbReference type="PROSITE" id="PS50294">
    <property type="entry name" value="WD_REPEATS_REGION"/>
    <property type="match status" value="4"/>
</dbReference>
<dbReference type="InterPro" id="IPR050995">
    <property type="entry name" value="WD-F-box_domain-protein"/>
</dbReference>
<accession>A0A395M3K8</accession>
<dbReference type="InterPro" id="IPR015943">
    <property type="entry name" value="WD40/YVTN_repeat-like_dom_sf"/>
</dbReference>
<name>A0A395M3K8_9BACT</name>
<feature type="region of interest" description="Disordered" evidence="4">
    <location>
        <begin position="734"/>
        <end position="758"/>
    </location>
</feature>
<evidence type="ECO:0000313" key="6">
    <source>
        <dbReference type="Proteomes" id="UP000266389"/>
    </source>
</evidence>
<gene>
    <name evidence="5" type="ORF">D0433_01215</name>
</gene>
<dbReference type="AlphaFoldDB" id="A0A395M3K8"/>
<dbReference type="EMBL" id="PHFL01000007">
    <property type="protein sequence ID" value="RFM25271.1"/>
    <property type="molecule type" value="Genomic_DNA"/>
</dbReference>
<keyword evidence="2" id="KW-0677">Repeat</keyword>
<dbReference type="Pfam" id="PF00400">
    <property type="entry name" value="WD40"/>
    <property type="match status" value="6"/>
</dbReference>
<dbReference type="SUPFAM" id="SSF48452">
    <property type="entry name" value="TPR-like"/>
    <property type="match status" value="1"/>
</dbReference>
<dbReference type="PROSITE" id="PS00678">
    <property type="entry name" value="WD_REPEATS_1"/>
    <property type="match status" value="2"/>
</dbReference>
<evidence type="ECO:0000256" key="4">
    <source>
        <dbReference type="SAM" id="MobiDB-lite"/>
    </source>
</evidence>
<dbReference type="SUPFAM" id="SSF50978">
    <property type="entry name" value="WD40 repeat-like"/>
    <property type="match status" value="1"/>
</dbReference>
<dbReference type="InterPro" id="IPR019775">
    <property type="entry name" value="WD40_repeat_CS"/>
</dbReference>
<dbReference type="CDD" id="cd00200">
    <property type="entry name" value="WD40"/>
    <property type="match status" value="1"/>
</dbReference>
<feature type="repeat" description="WD" evidence="3">
    <location>
        <begin position="449"/>
        <end position="483"/>
    </location>
</feature>
<feature type="repeat" description="WD" evidence="3">
    <location>
        <begin position="484"/>
        <end position="525"/>
    </location>
</feature>
<dbReference type="InterPro" id="IPR011990">
    <property type="entry name" value="TPR-like_helical_dom_sf"/>
</dbReference>
<proteinExistence type="predicted"/>
<dbReference type="Gene3D" id="2.130.10.10">
    <property type="entry name" value="YVTN repeat-like/Quinoprotein amine dehydrogenase"/>
    <property type="match status" value="3"/>
</dbReference>
<protein>
    <submittedName>
        <fullName evidence="5">Uncharacterized protein</fullName>
    </submittedName>
</protein>
<dbReference type="Proteomes" id="UP000266389">
    <property type="component" value="Unassembled WGS sequence"/>
</dbReference>
<dbReference type="InterPro" id="IPR001680">
    <property type="entry name" value="WD40_rpt"/>
</dbReference>
<dbReference type="Gene3D" id="1.25.40.10">
    <property type="entry name" value="Tetratricopeptide repeat domain"/>
    <property type="match status" value="1"/>
</dbReference>
<dbReference type="PROSITE" id="PS50082">
    <property type="entry name" value="WD_REPEATS_2"/>
    <property type="match status" value="4"/>
</dbReference>
<evidence type="ECO:0000256" key="2">
    <source>
        <dbReference type="ARBA" id="ARBA00022737"/>
    </source>
</evidence>
<evidence type="ECO:0000256" key="3">
    <source>
        <dbReference type="PROSITE-ProRule" id="PRU00221"/>
    </source>
</evidence>
<dbReference type="InterPro" id="IPR036322">
    <property type="entry name" value="WD40_repeat_dom_sf"/>
</dbReference>
<comment type="caution">
    <text evidence="5">The sequence shown here is derived from an EMBL/GenBank/DDBJ whole genome shotgun (WGS) entry which is preliminary data.</text>
</comment>
<keyword evidence="1 3" id="KW-0853">WD repeat</keyword>